<protein>
    <submittedName>
        <fullName evidence="1">Uncharacterized protein</fullName>
    </submittedName>
</protein>
<name>A0A6J5M6G2_9CAUD</name>
<proteinExistence type="predicted"/>
<accession>A0A6J5M6G2</accession>
<organism evidence="1">
    <name type="scientific">uncultured Caudovirales phage</name>
    <dbReference type="NCBI Taxonomy" id="2100421"/>
    <lineage>
        <taxon>Viruses</taxon>
        <taxon>Duplodnaviria</taxon>
        <taxon>Heunggongvirae</taxon>
        <taxon>Uroviricota</taxon>
        <taxon>Caudoviricetes</taxon>
        <taxon>Peduoviridae</taxon>
        <taxon>Maltschvirus</taxon>
        <taxon>Maltschvirus maltsch</taxon>
    </lineage>
</organism>
<evidence type="ECO:0000313" key="1">
    <source>
        <dbReference type="EMBL" id="CAB4141053.1"/>
    </source>
</evidence>
<dbReference type="EMBL" id="LR796385">
    <property type="protein sequence ID" value="CAB4141053.1"/>
    <property type="molecule type" value="Genomic_DNA"/>
</dbReference>
<sequence>MSTGAATAAAGLFVRALAARSQGQDNTCFSDGRCPADRGLVRDGWAFATLHGYSVAFSIADSWVTLSWAGWPTLTTQRRLRALDRALRADGYTLVGMEGPPLHWFTLAEGRAGTTYTYQRGIIE</sequence>
<gene>
    <name evidence="1" type="ORF">UFOVP411_32</name>
</gene>
<reference evidence="1" key="1">
    <citation type="submission" date="2020-04" db="EMBL/GenBank/DDBJ databases">
        <authorList>
            <person name="Chiriac C."/>
            <person name="Salcher M."/>
            <person name="Ghai R."/>
            <person name="Kavagutti S V."/>
        </authorList>
    </citation>
    <scope>NUCLEOTIDE SEQUENCE</scope>
</reference>